<dbReference type="GeneID" id="67013140"/>
<organism evidence="1 2">
    <name type="scientific">Alternaria atra</name>
    <dbReference type="NCBI Taxonomy" id="119953"/>
    <lineage>
        <taxon>Eukaryota</taxon>
        <taxon>Fungi</taxon>
        <taxon>Dikarya</taxon>
        <taxon>Ascomycota</taxon>
        <taxon>Pezizomycotina</taxon>
        <taxon>Dothideomycetes</taxon>
        <taxon>Pleosporomycetidae</taxon>
        <taxon>Pleosporales</taxon>
        <taxon>Pleosporineae</taxon>
        <taxon>Pleosporaceae</taxon>
        <taxon>Alternaria</taxon>
        <taxon>Alternaria sect. Ulocladioides</taxon>
    </lineage>
</organism>
<dbReference type="RefSeq" id="XP_043163705.1">
    <property type="nucleotide sequence ID" value="XM_043307770.1"/>
</dbReference>
<reference evidence="1" key="1">
    <citation type="submission" date="2021-05" db="EMBL/GenBank/DDBJ databases">
        <authorList>
            <person name="Stam R."/>
        </authorList>
    </citation>
    <scope>NUCLEOTIDE SEQUENCE</scope>
    <source>
        <strain evidence="1">CS162</strain>
    </source>
</reference>
<evidence type="ECO:0008006" key="3">
    <source>
        <dbReference type="Google" id="ProtNLM"/>
    </source>
</evidence>
<dbReference type="EMBL" id="CAJRGZ010000012">
    <property type="protein sequence ID" value="CAG5137698.1"/>
    <property type="molecule type" value="Genomic_DNA"/>
</dbReference>
<sequence>MASAIHTIDPRADTVIILRSPADEEYFAMWDDPELDNLKALAELPLYLEDECGVESDMGDIEVHQSPADTSTAPIPANAVPLIPEGSVLYYVSSHHLILASHVFCAALVPQRWNEGHKKADGRYYITADDWDEQAFFLLMNMLHARTNQVPESVSLEMLTKIGVLIDYYNCGNALEFFTTAWLRNLRKNGLRYEYSRKLILWLWISYIFREEDVFQRATRIAIAYCNESSLRTLGLPIPDSVSEAIEARRLELLQARISLLYDQLEAYENGSRLCWKENRDNSFECNSLLAGSLSIDMRAKGLLRCPPEYPYHGFSVRKLNESPELHNPQEIARWNMRQEFNTHHCDSLQQFPDQYLDGLKLADFWRGTRG</sequence>
<gene>
    <name evidence="1" type="ORF">ALTATR162_LOCUS177</name>
</gene>
<evidence type="ECO:0000313" key="2">
    <source>
        <dbReference type="Proteomes" id="UP000676310"/>
    </source>
</evidence>
<dbReference type="Proteomes" id="UP000676310">
    <property type="component" value="Unassembled WGS sequence"/>
</dbReference>
<comment type="caution">
    <text evidence="1">The sequence shown here is derived from an EMBL/GenBank/DDBJ whole genome shotgun (WGS) entry which is preliminary data.</text>
</comment>
<keyword evidence="2" id="KW-1185">Reference proteome</keyword>
<evidence type="ECO:0000313" key="1">
    <source>
        <dbReference type="EMBL" id="CAG5137698.1"/>
    </source>
</evidence>
<dbReference type="AlphaFoldDB" id="A0A8J2MUF1"/>
<name>A0A8J2MUF1_9PLEO</name>
<protein>
    <recommendedName>
        <fullName evidence="3">BTB domain-containing protein</fullName>
    </recommendedName>
</protein>
<proteinExistence type="predicted"/>
<accession>A0A8J2MUF1</accession>
<dbReference type="OrthoDB" id="5326346at2759"/>